<evidence type="ECO:0000256" key="5">
    <source>
        <dbReference type="ARBA" id="ARBA00023015"/>
    </source>
</evidence>
<evidence type="ECO:0000256" key="1">
    <source>
        <dbReference type="ARBA" id="ARBA00005322"/>
    </source>
</evidence>
<keyword evidence="9" id="KW-0966">Cell projection</keyword>
<dbReference type="RefSeq" id="WP_018394657.1">
    <property type="nucleotide sequence ID" value="NZ_LQWZ01000033.1"/>
</dbReference>
<dbReference type="InterPro" id="IPR035890">
    <property type="entry name" value="Anti-sigma-28_factor_FlgM_sf"/>
</dbReference>
<keyword evidence="5" id="KW-0805">Transcription regulation</keyword>
<dbReference type="EMBL" id="LQWZ01000033">
    <property type="protein sequence ID" value="OAH54597.1"/>
    <property type="molecule type" value="Genomic_DNA"/>
</dbReference>
<keyword evidence="3" id="KW-0678">Repressor</keyword>
<comment type="caution">
    <text evidence="9">The sequence shown here is derived from an EMBL/GenBank/DDBJ whole genome shotgun (WGS) entry which is preliminary data.</text>
</comment>
<dbReference type="InterPro" id="IPR031316">
    <property type="entry name" value="FlgM_C"/>
</dbReference>
<keyword evidence="6" id="KW-0804">Transcription</keyword>
<dbReference type="OrthoDB" id="2991036at2"/>
<name>A0A177KN89_9BACI</name>
<evidence type="ECO:0000313" key="9">
    <source>
        <dbReference type="EMBL" id="OAH54597.1"/>
    </source>
</evidence>
<evidence type="ECO:0000313" key="10">
    <source>
        <dbReference type="Proteomes" id="UP000077271"/>
    </source>
</evidence>
<reference evidence="9 10" key="1">
    <citation type="submission" date="2016-01" db="EMBL/GenBank/DDBJ databases">
        <title>Investigation of taxonomic status of Bacillus aminovorans.</title>
        <authorList>
            <person name="Verma A."/>
            <person name="Pal Y."/>
            <person name="Krishnamurthi S."/>
        </authorList>
    </citation>
    <scope>NUCLEOTIDE SEQUENCE [LARGE SCALE GENOMIC DNA]</scope>
    <source>
        <strain evidence="9 10">DSM 4337</strain>
    </source>
</reference>
<keyword evidence="9" id="KW-0969">Cilium</keyword>
<evidence type="ECO:0000256" key="2">
    <source>
        <dbReference type="ARBA" id="ARBA00017823"/>
    </source>
</evidence>
<dbReference type="Pfam" id="PF04316">
    <property type="entry name" value="FlgM"/>
    <property type="match status" value="1"/>
</dbReference>
<dbReference type="GO" id="GO:0044781">
    <property type="term" value="P:bacterial-type flagellum organization"/>
    <property type="evidence" value="ECO:0007669"/>
    <property type="project" value="UniProtKB-KW"/>
</dbReference>
<accession>A0A177KN89</accession>
<feature type="domain" description="Anti-sigma-28 factor FlgM C-terminal" evidence="8">
    <location>
        <begin position="34"/>
        <end position="84"/>
    </location>
</feature>
<protein>
    <recommendedName>
        <fullName evidence="2">Negative regulator of flagellin synthesis</fullName>
    </recommendedName>
</protein>
<dbReference type="InterPro" id="IPR007412">
    <property type="entry name" value="FlgM"/>
</dbReference>
<evidence type="ECO:0000256" key="7">
    <source>
        <dbReference type="SAM" id="MobiDB-lite"/>
    </source>
</evidence>
<dbReference type="AlphaFoldDB" id="A0A177KN89"/>
<evidence type="ECO:0000256" key="3">
    <source>
        <dbReference type="ARBA" id="ARBA00022491"/>
    </source>
</evidence>
<dbReference type="SUPFAM" id="SSF101498">
    <property type="entry name" value="Anti-sigma factor FlgM"/>
    <property type="match status" value="1"/>
</dbReference>
<keyword evidence="4" id="KW-1005">Bacterial flagellum biogenesis</keyword>
<dbReference type="Proteomes" id="UP000077271">
    <property type="component" value="Unassembled WGS sequence"/>
</dbReference>
<sequence>MKINQTPGIHGINPYQKQLKKTDEAKTVSAAARDKLEISKAAKEMQGSTRILAERREKIAFLKEQVANGTYKTDAQATAKAMLNFYGKQ</sequence>
<organism evidence="9 10">
    <name type="scientific">Domibacillus aminovorans</name>
    <dbReference type="NCBI Taxonomy" id="29332"/>
    <lineage>
        <taxon>Bacteria</taxon>
        <taxon>Bacillati</taxon>
        <taxon>Bacillota</taxon>
        <taxon>Bacilli</taxon>
        <taxon>Bacillales</taxon>
        <taxon>Bacillaceae</taxon>
        <taxon>Domibacillus</taxon>
    </lineage>
</organism>
<comment type="similarity">
    <text evidence="1">Belongs to the FlgM family.</text>
</comment>
<feature type="region of interest" description="Disordered" evidence="7">
    <location>
        <begin position="1"/>
        <end position="26"/>
    </location>
</feature>
<evidence type="ECO:0000256" key="6">
    <source>
        <dbReference type="ARBA" id="ARBA00023163"/>
    </source>
</evidence>
<evidence type="ECO:0000256" key="4">
    <source>
        <dbReference type="ARBA" id="ARBA00022795"/>
    </source>
</evidence>
<keyword evidence="9" id="KW-0282">Flagellum</keyword>
<gene>
    <name evidence="9" type="ORF">AWH48_08375</name>
</gene>
<evidence type="ECO:0000259" key="8">
    <source>
        <dbReference type="Pfam" id="PF04316"/>
    </source>
</evidence>
<dbReference type="GO" id="GO:0045892">
    <property type="term" value="P:negative regulation of DNA-templated transcription"/>
    <property type="evidence" value="ECO:0007669"/>
    <property type="project" value="InterPro"/>
</dbReference>
<proteinExistence type="inferred from homology"/>
<dbReference type="NCBIfam" id="TIGR03824">
    <property type="entry name" value="FlgM_jcvi"/>
    <property type="match status" value="1"/>
</dbReference>